<name>A0A2D2W2R4_9CAUD</name>
<proteinExistence type="predicted"/>
<dbReference type="Proteomes" id="UP000240674">
    <property type="component" value="Segment"/>
</dbReference>
<feature type="domain" description="HNH nuclease" evidence="1">
    <location>
        <begin position="33"/>
        <end position="73"/>
    </location>
</feature>
<dbReference type="Gene3D" id="3.90.75.10">
    <property type="entry name" value="Homing Intron 3 (I-ppo) Encoded Endonuclease, Chain A"/>
    <property type="match status" value="1"/>
</dbReference>
<evidence type="ECO:0000313" key="2">
    <source>
        <dbReference type="EMBL" id="ATS92435.1"/>
    </source>
</evidence>
<dbReference type="InterPro" id="IPR003615">
    <property type="entry name" value="HNH_nuc"/>
</dbReference>
<evidence type="ECO:0000313" key="3">
    <source>
        <dbReference type="Proteomes" id="UP000240674"/>
    </source>
</evidence>
<gene>
    <name evidence="2" type="ORF">PGT2_g00017</name>
</gene>
<dbReference type="InterPro" id="IPR044925">
    <property type="entry name" value="His-Me_finger_sf"/>
</dbReference>
<dbReference type="SUPFAM" id="SSF54060">
    <property type="entry name" value="His-Me finger endonucleases"/>
    <property type="match status" value="1"/>
</dbReference>
<dbReference type="Pfam" id="PF13392">
    <property type="entry name" value="HNH_3"/>
    <property type="match status" value="1"/>
</dbReference>
<sequence length="133" mass="15099">MRPTVMESCCICHTQKGPYNQAGRATYKGRMVGLHRLIFFKEFGYWPEVVLHLCDNQRCINPEHLVGGTQADNIRDAVEKGRWVRNFPNKLSADTVRAIRSAVGTNKQIAQQFNIDPAHVSRIKNGIAYKEVT</sequence>
<keyword evidence="2" id="KW-0540">Nuclease</keyword>
<reference evidence="2 3" key="1">
    <citation type="submission" date="2017-10" db="EMBL/GenBank/DDBJ databases">
        <title>Complete genome sequence of Escherichia coli bacteriophage PGT2.</title>
        <authorList>
            <person name="Kulikov E.E."/>
            <person name="Golomidova A.K."/>
            <person name="Kudryavtseva A.V."/>
            <person name="Letarov A.V."/>
        </authorList>
    </citation>
    <scope>NUCLEOTIDE SEQUENCE [LARGE SCALE GENOMIC DNA]</scope>
</reference>
<dbReference type="GO" id="GO:0004519">
    <property type="term" value="F:endonuclease activity"/>
    <property type="evidence" value="ECO:0007669"/>
    <property type="project" value="UniProtKB-KW"/>
</dbReference>
<evidence type="ECO:0000259" key="1">
    <source>
        <dbReference type="Pfam" id="PF13392"/>
    </source>
</evidence>
<accession>A0A2D2W2R4</accession>
<dbReference type="InterPro" id="IPR044930">
    <property type="entry name" value="Homing_endonuclease_His-Me"/>
</dbReference>
<organism evidence="2 3">
    <name type="scientific">Escherichia phage PGT2</name>
    <dbReference type="NCBI Taxonomy" id="2047782"/>
    <lineage>
        <taxon>Viruses</taxon>
        <taxon>Duplodnaviria</taxon>
        <taxon>Heunggongvirae</taxon>
        <taxon>Uroviricota</taxon>
        <taxon>Caudoviricetes</taxon>
        <taxon>Autographivirales</taxon>
        <taxon>Autonotataviridae</taxon>
        <taxon>Ermolevavirus</taxon>
        <taxon>Ermolevavirus PGT2</taxon>
    </lineage>
</organism>
<dbReference type="EMBL" id="MG201401">
    <property type="protein sequence ID" value="ATS92435.1"/>
    <property type="molecule type" value="Genomic_DNA"/>
</dbReference>
<keyword evidence="3" id="KW-1185">Reference proteome</keyword>
<keyword evidence="2" id="KW-0255">Endonuclease</keyword>
<protein>
    <submittedName>
        <fullName evidence="2">HNH endonuclease</fullName>
    </submittedName>
</protein>
<keyword evidence="2" id="KW-0378">Hydrolase</keyword>